<reference evidence="5 6" key="1">
    <citation type="submission" date="2020-08" db="EMBL/GenBank/DDBJ databases">
        <title>Genomic Encyclopedia of Type Strains, Phase III (KMG-III): the genomes of soil and plant-associated and newly described type strains.</title>
        <authorList>
            <person name="Whitman W."/>
        </authorList>
    </citation>
    <scope>NUCLEOTIDE SEQUENCE [LARGE SCALE GENOMIC DNA]</scope>
    <source>
        <strain evidence="5 6">CECT 3266</strain>
    </source>
</reference>
<dbReference type="EMBL" id="JACHJH010000008">
    <property type="protein sequence ID" value="MBB4895531.1"/>
    <property type="molecule type" value="Genomic_DNA"/>
</dbReference>
<dbReference type="SUPFAM" id="SSF50978">
    <property type="entry name" value="WD40 repeat-like"/>
    <property type="match status" value="1"/>
</dbReference>
<dbReference type="Pfam" id="PF12894">
    <property type="entry name" value="ANAPC4_WD40"/>
    <property type="match status" value="1"/>
</dbReference>
<dbReference type="InterPro" id="IPR045183">
    <property type="entry name" value="Ebi-like"/>
</dbReference>
<evidence type="ECO:0000313" key="5">
    <source>
        <dbReference type="EMBL" id="MBB4895531.1"/>
    </source>
</evidence>
<dbReference type="InterPro" id="IPR015943">
    <property type="entry name" value="WD40/YVTN_repeat-like_dom_sf"/>
</dbReference>
<dbReference type="RefSeq" id="WP_184351315.1">
    <property type="nucleotide sequence ID" value="NZ_JACHJH010000008.1"/>
</dbReference>
<evidence type="ECO:0000259" key="4">
    <source>
        <dbReference type="Pfam" id="PF12894"/>
    </source>
</evidence>
<name>A0A7W7LTM8_9ACTN</name>
<feature type="domain" description="Anaphase-promoting complex subunit 4-like WD40" evidence="4">
    <location>
        <begin position="127"/>
        <end position="159"/>
    </location>
</feature>
<comment type="caution">
    <text evidence="5">The sequence shown here is derived from an EMBL/GenBank/DDBJ whole genome shotgun (WGS) entry which is preliminary data.</text>
</comment>
<accession>A0A7W7LTM8</accession>
<evidence type="ECO:0000313" key="6">
    <source>
        <dbReference type="Proteomes" id="UP000556084"/>
    </source>
</evidence>
<evidence type="ECO:0000256" key="2">
    <source>
        <dbReference type="ARBA" id="ARBA00022737"/>
    </source>
</evidence>
<dbReference type="InterPro" id="IPR024977">
    <property type="entry name" value="Apc4-like_WD40_dom"/>
</dbReference>
<dbReference type="PROSITE" id="PS50082">
    <property type="entry name" value="WD_REPEATS_2"/>
    <property type="match status" value="1"/>
</dbReference>
<dbReference type="GO" id="GO:0003714">
    <property type="term" value="F:transcription corepressor activity"/>
    <property type="evidence" value="ECO:0007669"/>
    <property type="project" value="InterPro"/>
</dbReference>
<keyword evidence="6" id="KW-1185">Reference proteome</keyword>
<sequence>MSGTRATAWNPTAPELLAAASPDRKVTVWQVPERGPAALVAVLAHHTDTVNSLAWMPDGRRLVCVCADGRAAMWDALTGTFLADLSSYDTHCTMVAVSPEGLVATVGEDGLIVVGHPDDGVQNLAIRHYDCTVECCVWSHSGRTLAVGCDDGTVDLLSAGLCLVHTVDVPGAAALTVEWAPDDASFVVGAADGTLHFFAVGGGRPVVRRRTG</sequence>
<dbReference type="AlphaFoldDB" id="A0A7W7LTM8"/>
<dbReference type="Gene3D" id="2.130.10.10">
    <property type="entry name" value="YVTN repeat-like/Quinoprotein amine dehydrogenase"/>
    <property type="match status" value="2"/>
</dbReference>
<dbReference type="PANTHER" id="PTHR22846:SF2">
    <property type="entry name" value="F-BOX-LIKE_WD REPEAT-CONTAINING PROTEIN EBI"/>
    <property type="match status" value="1"/>
</dbReference>
<dbReference type="Proteomes" id="UP000556084">
    <property type="component" value="Unassembled WGS sequence"/>
</dbReference>
<dbReference type="InterPro" id="IPR036322">
    <property type="entry name" value="WD40_repeat_dom_sf"/>
</dbReference>
<keyword evidence="1 3" id="KW-0853">WD repeat</keyword>
<evidence type="ECO:0000256" key="3">
    <source>
        <dbReference type="PROSITE-ProRule" id="PRU00221"/>
    </source>
</evidence>
<dbReference type="GO" id="GO:0006357">
    <property type="term" value="P:regulation of transcription by RNA polymerase II"/>
    <property type="evidence" value="ECO:0007669"/>
    <property type="project" value="TreeGrafter"/>
</dbReference>
<dbReference type="InterPro" id="IPR001680">
    <property type="entry name" value="WD40_rpt"/>
</dbReference>
<evidence type="ECO:0000256" key="1">
    <source>
        <dbReference type="ARBA" id="ARBA00022574"/>
    </source>
</evidence>
<dbReference type="SMART" id="SM00320">
    <property type="entry name" value="WD40"/>
    <property type="match status" value="4"/>
</dbReference>
<gene>
    <name evidence="5" type="ORF">FHS39_004610</name>
</gene>
<dbReference type="PROSITE" id="PS50294">
    <property type="entry name" value="WD_REPEATS_REGION"/>
    <property type="match status" value="1"/>
</dbReference>
<dbReference type="PANTHER" id="PTHR22846">
    <property type="entry name" value="WD40 REPEAT PROTEIN"/>
    <property type="match status" value="1"/>
</dbReference>
<protein>
    <submittedName>
        <fullName evidence="5">WD40 repeat protein</fullName>
    </submittedName>
</protein>
<keyword evidence="2" id="KW-0677">Repeat</keyword>
<proteinExistence type="predicted"/>
<dbReference type="Pfam" id="PF00400">
    <property type="entry name" value="WD40"/>
    <property type="match status" value="1"/>
</dbReference>
<feature type="repeat" description="WD" evidence="3">
    <location>
        <begin position="43"/>
        <end position="84"/>
    </location>
</feature>
<organism evidence="5 6">
    <name type="scientific">Streptomyces olivoverticillatus</name>
    <dbReference type="NCBI Taxonomy" id="66427"/>
    <lineage>
        <taxon>Bacteria</taxon>
        <taxon>Bacillati</taxon>
        <taxon>Actinomycetota</taxon>
        <taxon>Actinomycetes</taxon>
        <taxon>Kitasatosporales</taxon>
        <taxon>Streptomycetaceae</taxon>
        <taxon>Streptomyces</taxon>
    </lineage>
</organism>